<evidence type="ECO:0000313" key="1">
    <source>
        <dbReference type="EMBL" id="CCG88546.1"/>
    </source>
</evidence>
<dbReference type="STRING" id="1161919.EPIR_3183"/>
<organism evidence="1 2">
    <name type="scientific">Erwinia piriflorinigrans CFBP 5888</name>
    <dbReference type="NCBI Taxonomy" id="1161919"/>
    <lineage>
        <taxon>Bacteria</taxon>
        <taxon>Pseudomonadati</taxon>
        <taxon>Pseudomonadota</taxon>
        <taxon>Gammaproteobacteria</taxon>
        <taxon>Enterobacterales</taxon>
        <taxon>Erwiniaceae</taxon>
        <taxon>Erwinia</taxon>
    </lineage>
</organism>
<dbReference type="AlphaFoldDB" id="V5ZC94"/>
<sequence>MAQLFRSLIEKRVVKNICENLRLKCEAKIFFLQRKMAWYFLV</sequence>
<gene>
    <name evidence="1" type="ORF">EPIR_3183</name>
</gene>
<comment type="caution">
    <text evidence="1">The sequence shown here is derived from an EMBL/GenBank/DDBJ whole genome shotgun (WGS) entry which is preliminary data.</text>
</comment>
<name>V5ZC94_9GAMM</name>
<dbReference type="Proteomes" id="UP000018217">
    <property type="component" value="Unassembled WGS sequence"/>
</dbReference>
<protein>
    <submittedName>
        <fullName evidence="1">Uncharacterized protein</fullName>
    </submittedName>
</protein>
<evidence type="ECO:0000313" key="2">
    <source>
        <dbReference type="Proteomes" id="UP000018217"/>
    </source>
</evidence>
<accession>V5ZC94</accession>
<dbReference type="EMBL" id="CAHS01000021">
    <property type="protein sequence ID" value="CCG88546.1"/>
    <property type="molecule type" value="Genomic_DNA"/>
</dbReference>
<reference evidence="1 2" key="1">
    <citation type="journal article" date="2013" name="Syst. Appl. Microbiol.">
        <title>Phylogenetic position and virulence apparatus of the pear flower necrosis pathogen Erwinia piriflorinigrans CFBP 5888T as assessed by comparative genomics.</title>
        <authorList>
            <person name="Smits T.H."/>
            <person name="Rezzonico F."/>
            <person name="Lopez M.M."/>
            <person name="Blom J."/>
            <person name="Goesmann A."/>
            <person name="Frey J.E."/>
            <person name="Duffy B."/>
        </authorList>
    </citation>
    <scope>NUCLEOTIDE SEQUENCE [LARGE SCALE GENOMIC DNA]</scope>
    <source>
        <strain evidence="2">CFBP5888</strain>
    </source>
</reference>
<proteinExistence type="predicted"/>
<keyword evidence="2" id="KW-1185">Reference proteome</keyword>